<dbReference type="NCBIfam" id="TIGR03991">
    <property type="entry name" value="alt_bact_glmU"/>
    <property type="match status" value="1"/>
</dbReference>
<dbReference type="InterPro" id="IPR050065">
    <property type="entry name" value="GlmU-like"/>
</dbReference>
<accession>A0A7C4U6N3</accession>
<dbReference type="PANTHER" id="PTHR43584">
    <property type="entry name" value="NUCLEOTIDYL TRANSFERASE"/>
    <property type="match status" value="1"/>
</dbReference>
<dbReference type="InterPro" id="IPR001451">
    <property type="entry name" value="Hexapep"/>
</dbReference>
<keyword evidence="3" id="KW-0808">Transferase</keyword>
<evidence type="ECO:0000256" key="3">
    <source>
        <dbReference type="ARBA" id="ARBA00022679"/>
    </source>
</evidence>
<dbReference type="GO" id="GO:0016746">
    <property type="term" value="F:acyltransferase activity"/>
    <property type="evidence" value="ECO:0007669"/>
    <property type="project" value="UniProtKB-KW"/>
</dbReference>
<proteinExistence type="inferred from homology"/>
<evidence type="ECO:0000256" key="4">
    <source>
        <dbReference type="ARBA" id="ARBA00023315"/>
    </source>
</evidence>
<dbReference type="EMBL" id="DTHG01000030">
    <property type="protein sequence ID" value="HGW91416.1"/>
    <property type="molecule type" value="Genomic_DNA"/>
</dbReference>
<protein>
    <recommendedName>
        <fullName evidence="6">Glucose-1-phosphate thymidylyltransferase</fullName>
    </recommendedName>
</protein>
<dbReference type="SUPFAM" id="SSF51161">
    <property type="entry name" value="Trimeric LpxA-like enzymes"/>
    <property type="match status" value="1"/>
</dbReference>
<dbReference type="InterPro" id="IPR023917">
    <property type="entry name" value="Bifunctiontional_GlmU_bac-type"/>
</dbReference>
<evidence type="ECO:0000256" key="2">
    <source>
        <dbReference type="ARBA" id="ARBA00007947"/>
    </source>
</evidence>
<dbReference type="InterPro" id="IPR011004">
    <property type="entry name" value="Trimer_LpxA-like_sf"/>
</dbReference>
<organism evidence="5">
    <name type="scientific">candidate division WOR-3 bacterium</name>
    <dbReference type="NCBI Taxonomy" id="2052148"/>
    <lineage>
        <taxon>Bacteria</taxon>
        <taxon>Bacteria division WOR-3</taxon>
    </lineage>
</organism>
<gene>
    <name evidence="5" type="ORF">ENV67_02610</name>
</gene>
<reference evidence="5" key="1">
    <citation type="journal article" date="2020" name="mSystems">
        <title>Genome- and Community-Level Interaction Insights into Carbon Utilization and Element Cycling Functions of Hydrothermarchaeota in Hydrothermal Sediment.</title>
        <authorList>
            <person name="Zhou Z."/>
            <person name="Liu Y."/>
            <person name="Xu W."/>
            <person name="Pan J."/>
            <person name="Luo Z.H."/>
            <person name="Li M."/>
        </authorList>
    </citation>
    <scope>NUCLEOTIDE SEQUENCE [LARGE SCALE GENOMIC DNA]</scope>
    <source>
        <strain evidence="5">SpSt-780</strain>
    </source>
</reference>
<sequence length="363" mass="42132">MDIYLFEGDNWKNFIPISYTRGLWDIRIGLFTQKERFEKFFQKPLKVYSYRNYIKSDEIPKPGDLNINPMIKDPSLLPEIKEGEIIVSSGEMIASRSTEKNKDFKVIELDIPYYRYLYEIIDEFPDVLRSDLYENFKQDKYIEDGVEIIQPVIINTRDGPVVIKKGSKIEPFTYIEGPVYIGENSLIKSGTRITGGNYFGKYSKISGEIEHTIFLGYSNKQHYGFLGHSYVGEWVNLGAGTTNSDLKNNYSEIRIKIEDIEVNTNLRFLGLMIGDHSKSAINTSFNTGTIVSPFSNIFTRNFPPKYIPPFSWVGDKIERYDIEKAIKTAEIVMKRRGVQMDEAYKNMVISLFEESEKIWEQFQ</sequence>
<name>A0A7C4U6N3_UNCW3</name>
<evidence type="ECO:0000313" key="5">
    <source>
        <dbReference type="EMBL" id="HGW91416.1"/>
    </source>
</evidence>
<comment type="caution">
    <text evidence="5">The sequence shown here is derived from an EMBL/GenBank/DDBJ whole genome shotgun (WGS) entry which is preliminary data.</text>
</comment>
<dbReference type="Gene3D" id="2.160.10.10">
    <property type="entry name" value="Hexapeptide repeat proteins"/>
    <property type="match status" value="1"/>
</dbReference>
<evidence type="ECO:0000256" key="1">
    <source>
        <dbReference type="ARBA" id="ARBA00007707"/>
    </source>
</evidence>
<dbReference type="PANTHER" id="PTHR43584:SF9">
    <property type="entry name" value="TRANSFERASE HEXAPEPTIDE REPEAT CONTAINING PROTEIN"/>
    <property type="match status" value="1"/>
</dbReference>
<dbReference type="Pfam" id="PF00132">
    <property type="entry name" value="Hexapep"/>
    <property type="match status" value="1"/>
</dbReference>
<dbReference type="AlphaFoldDB" id="A0A7C4U6N3"/>
<dbReference type="Pfam" id="PF13562">
    <property type="entry name" value="NTP_transf_4"/>
    <property type="match status" value="1"/>
</dbReference>
<dbReference type="GO" id="GO:0016779">
    <property type="term" value="F:nucleotidyltransferase activity"/>
    <property type="evidence" value="ECO:0007669"/>
    <property type="project" value="UniProtKB-ARBA"/>
</dbReference>
<comment type="similarity">
    <text evidence="2">In the N-terminal section; belongs to the N-acetylglucosamine-1-phosphate uridyltransferase family.</text>
</comment>
<keyword evidence="4" id="KW-0012">Acyltransferase</keyword>
<comment type="similarity">
    <text evidence="1">In the C-terminal section; belongs to the transferase hexapeptide repeat family.</text>
</comment>
<evidence type="ECO:0008006" key="6">
    <source>
        <dbReference type="Google" id="ProtNLM"/>
    </source>
</evidence>